<keyword evidence="4 6" id="KW-0949">S-adenosyl-L-methionine</keyword>
<feature type="domain" description="tRNA/rRNA methyltransferase SpoU type" evidence="8">
    <location>
        <begin position="2"/>
        <end position="145"/>
    </location>
</feature>
<dbReference type="InterPro" id="IPR016914">
    <property type="entry name" value="TrmL"/>
</dbReference>
<dbReference type="GO" id="GO:0003723">
    <property type="term" value="F:RNA binding"/>
    <property type="evidence" value="ECO:0007669"/>
    <property type="project" value="InterPro"/>
</dbReference>
<proteinExistence type="inferred from homology"/>
<dbReference type="GO" id="GO:0141102">
    <property type="term" value="F:tRNA (5-carboxymethylaminomethyluridine(34)-2'-O)-methyltransferase activity"/>
    <property type="evidence" value="ECO:0007669"/>
    <property type="project" value="RHEA"/>
</dbReference>
<dbReference type="HAMAP" id="MF_01885">
    <property type="entry name" value="tRNA_methyltr_TrmL"/>
    <property type="match status" value="1"/>
</dbReference>
<comment type="catalytic activity">
    <reaction evidence="6">
        <text>5-carboxymethylaminomethyluridine(34) in tRNA(Leu) + S-adenosyl-L-methionine = 5-carboxymethylaminomethyl-2'-O-methyluridine(34) in tRNA(Leu) + S-adenosyl-L-homocysteine + H(+)</text>
        <dbReference type="Rhea" id="RHEA:43088"/>
        <dbReference type="Rhea" id="RHEA-COMP:10333"/>
        <dbReference type="Rhea" id="RHEA-COMP:10334"/>
        <dbReference type="ChEBI" id="CHEBI:15378"/>
        <dbReference type="ChEBI" id="CHEBI:57856"/>
        <dbReference type="ChEBI" id="CHEBI:59789"/>
        <dbReference type="ChEBI" id="CHEBI:74508"/>
        <dbReference type="ChEBI" id="CHEBI:74511"/>
        <dbReference type="EC" id="2.1.1.207"/>
    </reaction>
</comment>
<evidence type="ECO:0000256" key="3">
    <source>
        <dbReference type="ARBA" id="ARBA00022679"/>
    </source>
</evidence>
<comment type="function">
    <text evidence="6">Could methylate the ribose at the nucleotide 34 wobble position in tRNA.</text>
</comment>
<feature type="binding site" evidence="6 7">
    <location>
        <position position="125"/>
    </location>
    <ligand>
        <name>S-adenosyl-L-methionine</name>
        <dbReference type="ChEBI" id="CHEBI:59789"/>
    </ligand>
</feature>
<evidence type="ECO:0000256" key="2">
    <source>
        <dbReference type="ARBA" id="ARBA00022603"/>
    </source>
</evidence>
<dbReference type="EC" id="2.1.1.207" evidence="6"/>
<evidence type="ECO:0000256" key="7">
    <source>
        <dbReference type="PIRSR" id="PIRSR029256-1"/>
    </source>
</evidence>
<dbReference type="PIRSF" id="PIRSF029256">
    <property type="entry name" value="SpoU_TrmH_prd"/>
    <property type="match status" value="1"/>
</dbReference>
<dbReference type="GO" id="GO:0141098">
    <property type="term" value="F:tRNA (cytidine(34)-2'-O)-methyltransferase activity"/>
    <property type="evidence" value="ECO:0007669"/>
    <property type="project" value="RHEA"/>
</dbReference>
<dbReference type="Proteomes" id="UP000294192">
    <property type="component" value="Unassembled WGS sequence"/>
</dbReference>
<feature type="binding site" evidence="6 7">
    <location>
        <position position="133"/>
    </location>
    <ligand>
        <name>S-adenosyl-L-methionine</name>
        <dbReference type="ChEBI" id="CHEBI:59789"/>
    </ligand>
</feature>
<dbReference type="AlphaFoldDB" id="A0A4R0XML2"/>
<dbReference type="OrthoDB" id="9789043at2"/>
<evidence type="ECO:0000256" key="6">
    <source>
        <dbReference type="HAMAP-Rule" id="MF_01885"/>
    </source>
</evidence>
<keyword evidence="10" id="KW-1185">Reference proteome</keyword>
<protein>
    <recommendedName>
        <fullName evidence="6">Putative tRNA (cytidine(34)-2'-O)-methyltransferase</fullName>
        <ecNumber evidence="6">2.1.1.207</ecNumber>
    </recommendedName>
    <alternativeName>
        <fullName evidence="6">tRNA (cytidine/uridine-2'-O-)-methyltransferase</fullName>
    </alternativeName>
</protein>
<accession>A0A4R0XML2</accession>
<evidence type="ECO:0000313" key="10">
    <source>
        <dbReference type="Proteomes" id="UP000294192"/>
    </source>
</evidence>
<sequence>MLNVVLYQPEISPNTGNIIRTCSAVGAKLHIIRPIAFELRPKYLKRPAAGRLLSDIEHEVHDSYEEFEKKYGNETIYYITRYGQQYHSTPDYSKHEEDIFIMFGRESTGIPKEIMRKKLDMCVRIPMVAHERSLNLANTVMLISYEISRQRNYEGLSKFEVQKGKDWILK</sequence>
<dbReference type="PANTHER" id="PTHR42971:SF1">
    <property type="entry name" value="TRNA (CYTIDINE(34)-2'-O)-METHYLTRANSFERASE"/>
    <property type="match status" value="1"/>
</dbReference>
<evidence type="ECO:0000256" key="4">
    <source>
        <dbReference type="ARBA" id="ARBA00022691"/>
    </source>
</evidence>
<dbReference type="CDD" id="cd18094">
    <property type="entry name" value="SpoU-like_TrmL"/>
    <property type="match status" value="1"/>
</dbReference>
<keyword evidence="3 6" id="KW-0808">Transferase</keyword>
<comment type="subcellular location">
    <subcellularLocation>
        <location evidence="6">Cytoplasm</location>
    </subcellularLocation>
</comment>
<dbReference type="GO" id="GO:0002130">
    <property type="term" value="P:wobble position ribose methylation"/>
    <property type="evidence" value="ECO:0007669"/>
    <property type="project" value="TreeGrafter"/>
</dbReference>
<dbReference type="Gene3D" id="3.40.1280.10">
    <property type="match status" value="1"/>
</dbReference>
<feature type="binding site" evidence="6 7">
    <location>
        <position position="104"/>
    </location>
    <ligand>
        <name>S-adenosyl-L-methionine</name>
        <dbReference type="ChEBI" id="CHEBI:59789"/>
    </ligand>
</feature>
<comment type="similarity">
    <text evidence="6">Belongs to the class IV-like SAM-binding methyltransferase superfamily. RNA methyltransferase TrmH family. TrmL subfamily.</text>
</comment>
<keyword evidence="2 6" id="KW-0489">Methyltransferase</keyword>
<comment type="catalytic activity">
    <reaction evidence="6">
        <text>cytidine(34) in tRNA + S-adenosyl-L-methionine = 2'-O-methylcytidine(34) in tRNA + S-adenosyl-L-homocysteine + H(+)</text>
        <dbReference type="Rhea" id="RHEA:43084"/>
        <dbReference type="Rhea" id="RHEA-COMP:10331"/>
        <dbReference type="Rhea" id="RHEA-COMP:10332"/>
        <dbReference type="ChEBI" id="CHEBI:15378"/>
        <dbReference type="ChEBI" id="CHEBI:57856"/>
        <dbReference type="ChEBI" id="CHEBI:59789"/>
        <dbReference type="ChEBI" id="CHEBI:74495"/>
        <dbReference type="ChEBI" id="CHEBI:82748"/>
        <dbReference type="EC" id="2.1.1.207"/>
    </reaction>
</comment>
<evidence type="ECO:0000256" key="5">
    <source>
        <dbReference type="ARBA" id="ARBA00022694"/>
    </source>
</evidence>
<organism evidence="9 10">
    <name type="scientific">Mycoplasma marinum</name>
    <dbReference type="NCBI Taxonomy" id="1937190"/>
    <lineage>
        <taxon>Bacteria</taxon>
        <taxon>Bacillati</taxon>
        <taxon>Mycoplasmatota</taxon>
        <taxon>Mollicutes</taxon>
        <taxon>Mycoplasmataceae</taxon>
        <taxon>Mycoplasma</taxon>
    </lineage>
</organism>
<evidence type="ECO:0000256" key="1">
    <source>
        <dbReference type="ARBA" id="ARBA00022490"/>
    </source>
</evidence>
<feature type="binding site" evidence="6 7">
    <location>
        <position position="79"/>
    </location>
    <ligand>
        <name>S-adenosyl-L-methionine</name>
        <dbReference type="ChEBI" id="CHEBI:59789"/>
    </ligand>
</feature>
<evidence type="ECO:0000313" key="9">
    <source>
        <dbReference type="EMBL" id="TCG10702.1"/>
    </source>
</evidence>
<dbReference type="EMBL" id="PSZO01000024">
    <property type="protein sequence ID" value="TCG10702.1"/>
    <property type="molecule type" value="Genomic_DNA"/>
</dbReference>
<gene>
    <name evidence="9" type="ORF">C4B24_04110</name>
</gene>
<keyword evidence="5 6" id="KW-0819">tRNA processing</keyword>
<dbReference type="Pfam" id="PF00588">
    <property type="entry name" value="SpoU_methylase"/>
    <property type="match status" value="1"/>
</dbReference>
<reference evidence="9 10" key="1">
    <citation type="submission" date="2018-02" db="EMBL/GenBank/DDBJ databases">
        <title>Mycoplasma marinum and Mycoplasma todarodis sp. nov., moderately halophilic and psychrotolerant mycoplasmas isolated from cephalopods.</title>
        <authorList>
            <person name="Viver T."/>
        </authorList>
    </citation>
    <scope>NUCLEOTIDE SEQUENCE [LARGE SCALE GENOMIC DNA]</scope>
    <source>
        <strain evidence="9 10">PE</strain>
    </source>
</reference>
<dbReference type="GO" id="GO:0005737">
    <property type="term" value="C:cytoplasm"/>
    <property type="evidence" value="ECO:0007669"/>
    <property type="project" value="UniProtKB-SubCell"/>
</dbReference>
<name>A0A4R0XML2_9MOLU</name>
<dbReference type="InterPro" id="IPR029028">
    <property type="entry name" value="Alpha/beta_knot_MTases"/>
</dbReference>
<dbReference type="SUPFAM" id="SSF75217">
    <property type="entry name" value="alpha/beta knot"/>
    <property type="match status" value="1"/>
</dbReference>
<keyword evidence="1 6" id="KW-0963">Cytoplasm</keyword>
<evidence type="ECO:0000259" key="8">
    <source>
        <dbReference type="Pfam" id="PF00588"/>
    </source>
</evidence>
<comment type="caution">
    <text evidence="9">The sequence shown here is derived from an EMBL/GenBank/DDBJ whole genome shotgun (WGS) entry which is preliminary data.</text>
</comment>
<dbReference type="PANTHER" id="PTHR42971">
    <property type="entry name" value="TRNA (CYTIDINE(34)-2'-O)-METHYLTRANSFERASE"/>
    <property type="match status" value="1"/>
</dbReference>
<dbReference type="RefSeq" id="WP_131599497.1">
    <property type="nucleotide sequence ID" value="NZ_CBDBYK010000019.1"/>
</dbReference>
<dbReference type="InterPro" id="IPR029026">
    <property type="entry name" value="tRNA_m1G_MTases_N"/>
</dbReference>
<dbReference type="InterPro" id="IPR001537">
    <property type="entry name" value="SpoU_MeTrfase"/>
</dbReference>